<name>A0A3B0URQ5_9ZZZZ</name>
<dbReference type="Gene3D" id="3.90.190.20">
    <property type="entry name" value="Mur ligase, C-terminal domain"/>
    <property type="match status" value="1"/>
</dbReference>
<feature type="domain" description="Mur ligase central" evidence="2">
    <location>
        <begin position="120"/>
        <end position="291"/>
    </location>
</feature>
<dbReference type="SUPFAM" id="SSF53244">
    <property type="entry name" value="MurD-like peptide ligases, peptide-binding domain"/>
    <property type="match status" value="1"/>
</dbReference>
<dbReference type="AlphaFoldDB" id="A0A3B0URQ5"/>
<dbReference type="Pfam" id="PF01225">
    <property type="entry name" value="Mur_ligase"/>
    <property type="match status" value="1"/>
</dbReference>
<gene>
    <name evidence="3" type="ORF">MNBD_BACTEROID06-1795</name>
</gene>
<dbReference type="Gene3D" id="3.40.1190.10">
    <property type="entry name" value="Mur-like, catalytic domain"/>
    <property type="match status" value="1"/>
</dbReference>
<dbReference type="GO" id="GO:0005524">
    <property type="term" value="F:ATP binding"/>
    <property type="evidence" value="ECO:0007669"/>
    <property type="project" value="InterPro"/>
</dbReference>
<dbReference type="InterPro" id="IPR036565">
    <property type="entry name" value="Mur-like_cat_sf"/>
</dbReference>
<organism evidence="3">
    <name type="scientific">hydrothermal vent metagenome</name>
    <dbReference type="NCBI Taxonomy" id="652676"/>
    <lineage>
        <taxon>unclassified sequences</taxon>
        <taxon>metagenomes</taxon>
        <taxon>ecological metagenomes</taxon>
    </lineage>
</organism>
<dbReference type="PANTHER" id="PTHR43445:SF5">
    <property type="entry name" value="UDP-N-ACETYLMURAMATE--L-ALANYL-GAMMA-D-GLUTAMYL-MESO-2,6-DIAMINOHEPTANDIOATE LIGASE"/>
    <property type="match status" value="1"/>
</dbReference>
<dbReference type="InterPro" id="IPR050061">
    <property type="entry name" value="MurCDEF_pg_biosynth"/>
</dbReference>
<dbReference type="PANTHER" id="PTHR43445">
    <property type="entry name" value="UDP-N-ACETYLMURAMATE--L-ALANINE LIGASE-RELATED"/>
    <property type="match status" value="1"/>
</dbReference>
<evidence type="ECO:0000259" key="1">
    <source>
        <dbReference type="Pfam" id="PF01225"/>
    </source>
</evidence>
<dbReference type="SUPFAM" id="SSF51984">
    <property type="entry name" value="MurCD N-terminal domain"/>
    <property type="match status" value="1"/>
</dbReference>
<dbReference type="Pfam" id="PF08245">
    <property type="entry name" value="Mur_ligase_M"/>
    <property type="match status" value="1"/>
</dbReference>
<dbReference type="EMBL" id="UOES01000215">
    <property type="protein sequence ID" value="VAW27309.1"/>
    <property type="molecule type" value="Genomic_DNA"/>
</dbReference>
<evidence type="ECO:0000313" key="3">
    <source>
        <dbReference type="EMBL" id="VAW27309.1"/>
    </source>
</evidence>
<dbReference type="InterPro" id="IPR013221">
    <property type="entry name" value="Mur_ligase_cen"/>
</dbReference>
<sequence length="459" mass="51386">MDNSIFETMQQSFKNIHLIAMGGSVMHALAIALKQQGFNVTGSDDQYFNPAKSALEKAGLAVKVGWNANAISDKIDFVVLGMHAQKDNPELLKAQELGLPIYSFPKFIYQQSKNKQRIVVGGSHGKTTITSMLMHILTYYHKKFDYVVGADVAGFDNRVQLSDAPIIIIEGDEYLSSRIDPTPKFLRYQHHIGVISGIAWDHINVFKTEEDYIKQFKKFVLNTPKAGSLIYNDEDEIVKELGSTEGLDINYLPFTTLEHSIKNGITYLKTKEGEIKVNVFGKHNLSNMAAAKEVLIRLGVNEKEFFEAIQSFELPSLRLNELLKNETFTIYRDYAHAPSKVRATTEAVKAQNRSKSLVGVLELHTYSSLNKEFLPHYKNSLASCDKAIVFVDPKAIAIKNLAPITNRDIEDAFGQNNIIIVNNAEELKAKLQPIKQENTNLLLMSSGNFGGLDFTSLFS</sequence>
<dbReference type="InterPro" id="IPR000713">
    <property type="entry name" value="Mur_ligase_N"/>
</dbReference>
<keyword evidence="3" id="KW-0436">Ligase</keyword>
<dbReference type="SUPFAM" id="SSF53623">
    <property type="entry name" value="MurD-like peptide ligases, catalytic domain"/>
    <property type="match status" value="1"/>
</dbReference>
<accession>A0A3B0URQ5</accession>
<evidence type="ECO:0000259" key="2">
    <source>
        <dbReference type="Pfam" id="PF08245"/>
    </source>
</evidence>
<dbReference type="Gene3D" id="3.40.50.720">
    <property type="entry name" value="NAD(P)-binding Rossmann-like Domain"/>
    <property type="match status" value="1"/>
</dbReference>
<proteinExistence type="predicted"/>
<protein>
    <submittedName>
        <fullName evidence="3">Amino acid ligase similar to peptidoglycan synthetases</fullName>
    </submittedName>
</protein>
<dbReference type="GO" id="GO:0016881">
    <property type="term" value="F:acid-amino acid ligase activity"/>
    <property type="evidence" value="ECO:0007669"/>
    <property type="project" value="InterPro"/>
</dbReference>
<reference evidence="3" key="1">
    <citation type="submission" date="2018-06" db="EMBL/GenBank/DDBJ databases">
        <authorList>
            <person name="Zhirakovskaya E."/>
        </authorList>
    </citation>
    <scope>NUCLEOTIDE SEQUENCE</scope>
</reference>
<dbReference type="InterPro" id="IPR036615">
    <property type="entry name" value="Mur_ligase_C_dom_sf"/>
</dbReference>
<feature type="domain" description="Mur ligase N-terminal catalytic" evidence="1">
    <location>
        <begin position="15"/>
        <end position="113"/>
    </location>
</feature>